<evidence type="ECO:0000256" key="2">
    <source>
        <dbReference type="ARBA" id="ARBA00011245"/>
    </source>
</evidence>
<keyword evidence="4" id="KW-0732">Signal</keyword>
<dbReference type="Proteomes" id="UP000254893">
    <property type="component" value="Unassembled WGS sequence"/>
</dbReference>
<protein>
    <submittedName>
        <fullName evidence="7">Alpha-1,2-mannosidase</fullName>
    </submittedName>
</protein>
<dbReference type="RefSeq" id="WP_115169860.1">
    <property type="nucleotide sequence ID" value="NZ_UGYW01000002.1"/>
</dbReference>
<comment type="subunit">
    <text evidence="2">Monomer.</text>
</comment>
<dbReference type="InterPro" id="IPR005887">
    <property type="entry name" value="GH92_a_mannosidase_put"/>
</dbReference>
<dbReference type="FunFam" id="3.30.2080.10:FF:000001">
    <property type="entry name" value="Alpha-1,2-mannosidase subfamily"/>
    <property type="match status" value="1"/>
</dbReference>
<feature type="signal peptide" evidence="4">
    <location>
        <begin position="1"/>
        <end position="25"/>
    </location>
</feature>
<dbReference type="InterPro" id="IPR041371">
    <property type="entry name" value="GH92_N"/>
</dbReference>
<dbReference type="EMBL" id="UGYW01000002">
    <property type="protein sequence ID" value="SUJ07699.1"/>
    <property type="molecule type" value="Genomic_DNA"/>
</dbReference>
<dbReference type="PANTHER" id="PTHR12143">
    <property type="entry name" value="PEPTIDE N-GLYCANASE PNGASE -RELATED"/>
    <property type="match status" value="1"/>
</dbReference>
<comment type="cofactor">
    <cofactor evidence="1">
        <name>Ca(2+)</name>
        <dbReference type="ChEBI" id="CHEBI:29108"/>
    </cofactor>
</comment>
<evidence type="ECO:0000313" key="8">
    <source>
        <dbReference type="Proteomes" id="UP000254893"/>
    </source>
</evidence>
<dbReference type="InterPro" id="IPR050883">
    <property type="entry name" value="PNGase"/>
</dbReference>
<dbReference type="GO" id="GO:0000224">
    <property type="term" value="F:peptide-N4-(N-acetyl-beta-glucosaminyl)asparagine amidase activity"/>
    <property type="evidence" value="ECO:0007669"/>
    <property type="project" value="TreeGrafter"/>
</dbReference>
<proteinExistence type="predicted"/>
<evidence type="ECO:0000259" key="6">
    <source>
        <dbReference type="Pfam" id="PF17678"/>
    </source>
</evidence>
<dbReference type="Pfam" id="PF17678">
    <property type="entry name" value="Glyco_hydro_92N"/>
    <property type="match status" value="1"/>
</dbReference>
<feature type="domain" description="Glycosyl hydrolase family 92" evidence="5">
    <location>
        <begin position="278"/>
        <end position="741"/>
    </location>
</feature>
<dbReference type="Gene3D" id="1.20.1050.60">
    <property type="entry name" value="alpha-1,2-mannosidase"/>
    <property type="match status" value="1"/>
</dbReference>
<dbReference type="Gene3D" id="2.70.98.10">
    <property type="match status" value="1"/>
</dbReference>
<reference evidence="7 8" key="1">
    <citation type="submission" date="2018-06" db="EMBL/GenBank/DDBJ databases">
        <authorList>
            <consortium name="Pathogen Informatics"/>
            <person name="Doyle S."/>
        </authorList>
    </citation>
    <scope>NUCLEOTIDE SEQUENCE [LARGE SCALE GENOMIC DNA]</scope>
    <source>
        <strain evidence="7 8">NCTC11388</strain>
    </source>
</reference>
<dbReference type="SUPFAM" id="SSF48208">
    <property type="entry name" value="Six-hairpin glycosidases"/>
    <property type="match status" value="1"/>
</dbReference>
<organism evidence="7 8">
    <name type="scientific">Sphingobacterium spiritivorum</name>
    <name type="common">Flavobacterium spiritivorum</name>
    <dbReference type="NCBI Taxonomy" id="258"/>
    <lineage>
        <taxon>Bacteria</taxon>
        <taxon>Pseudomonadati</taxon>
        <taxon>Bacteroidota</taxon>
        <taxon>Sphingobacteriia</taxon>
        <taxon>Sphingobacteriales</taxon>
        <taxon>Sphingobacteriaceae</taxon>
        <taxon>Sphingobacterium</taxon>
    </lineage>
</organism>
<dbReference type="PANTHER" id="PTHR12143:SF39">
    <property type="entry name" value="SECRETED PROTEIN"/>
    <property type="match status" value="1"/>
</dbReference>
<evidence type="ECO:0000256" key="4">
    <source>
        <dbReference type="SAM" id="SignalP"/>
    </source>
</evidence>
<dbReference type="Pfam" id="PF07971">
    <property type="entry name" value="Glyco_hydro_92"/>
    <property type="match status" value="1"/>
</dbReference>
<evidence type="ECO:0000259" key="5">
    <source>
        <dbReference type="Pfam" id="PF07971"/>
    </source>
</evidence>
<dbReference type="InterPro" id="IPR014718">
    <property type="entry name" value="GH-type_carb-bd"/>
</dbReference>
<sequence>MKSAGIKVLISIVASAGLSLSSAQAQNFTQYVDPLIGSAGHGHVFVGANVPLGAVQLGPTQIAQTWDKFNGWDWVSGYNFKSKDILGFTHTHLSGTGIGDLNDIMIVPANGKLQLQPAQFDKMDTGYGSHFAKENEKAVPGLYSVYLDDYKVKAKLTASERVGYHQYTYDKTDNAHILIDLAFKMNWDKPTDTYIKQINDSTFVGYRFSTGWANDQKVYFALKTSVPIQKVDFYDDKTQKLGSQVVKGLGIKAALYFDAVKNKTIELKVGLSPVSTVNALANIDAEIPGWNFDKTAALADTKWNKTLGKIDFQGDADTKKIFYTALYHTYFAPTIFNDANGDYLGTDKQVYEKQDFTNHTVFSLWDTYRALHPLMTITEEPQVVRDFIKSMLAIYEQQGKLPVWHLQGNETNTMVGLPAIPIIADAVLKGFLTKEEEQMAWEAVKTTAMGYDNGLRFVRDLTYIPIDSMDHESVAWALEYAIADFGAYKIAEKLGKQEDVAYFQKRYKLYEKYFDKEVGHFVGRRVNGEFRRPFNPLMAKHRENDYCEGNAWQYTWLVPQDVKGLINLFGGEKNFLKKLDEFTTMSSQLGDEASPDISGLIGQYAQGNEPNHHIPYLYAYAGEQWKGAALARKAMTEFYTSAPDGLCGNDDVGQMSAWYVFSAMGFYPLNPMIGTYVFGSPLMEKATINLPNGSKFTINVKNQGKNNTYIKSIKLDGKPYNKTYITHSDISKGGQLEIEMSSTANKNFGKNKDSWPSAIEN</sequence>
<dbReference type="NCBIfam" id="TIGR01180">
    <property type="entry name" value="aman2_put"/>
    <property type="match status" value="1"/>
</dbReference>
<evidence type="ECO:0000256" key="3">
    <source>
        <dbReference type="ARBA" id="ARBA00022837"/>
    </source>
</evidence>
<dbReference type="GO" id="GO:0030246">
    <property type="term" value="F:carbohydrate binding"/>
    <property type="evidence" value="ECO:0007669"/>
    <property type="project" value="InterPro"/>
</dbReference>
<evidence type="ECO:0000256" key="1">
    <source>
        <dbReference type="ARBA" id="ARBA00001913"/>
    </source>
</evidence>
<dbReference type="GO" id="GO:0005975">
    <property type="term" value="P:carbohydrate metabolic process"/>
    <property type="evidence" value="ECO:0007669"/>
    <property type="project" value="InterPro"/>
</dbReference>
<name>A0A380BW77_SPHSI</name>
<accession>A0A380BW77</accession>
<dbReference type="InterPro" id="IPR008928">
    <property type="entry name" value="6-hairpin_glycosidase_sf"/>
</dbReference>
<feature type="domain" description="Glycosyl hydrolase family 92 N-terminal" evidence="6">
    <location>
        <begin position="31"/>
        <end position="272"/>
    </location>
</feature>
<dbReference type="InterPro" id="IPR012939">
    <property type="entry name" value="Glyco_hydro_92"/>
</dbReference>
<dbReference type="Gene3D" id="1.20.1610.10">
    <property type="entry name" value="alpha-1,2-mannosidases domains"/>
    <property type="match status" value="1"/>
</dbReference>
<feature type="chain" id="PRO_5016747405" evidence="4">
    <location>
        <begin position="26"/>
        <end position="761"/>
    </location>
</feature>
<dbReference type="Gene3D" id="3.30.2080.10">
    <property type="entry name" value="GH92 mannosidase domain"/>
    <property type="match status" value="1"/>
</dbReference>
<dbReference type="GO" id="GO:0006516">
    <property type="term" value="P:glycoprotein catabolic process"/>
    <property type="evidence" value="ECO:0007669"/>
    <property type="project" value="TreeGrafter"/>
</dbReference>
<keyword evidence="3" id="KW-0106">Calcium</keyword>
<evidence type="ECO:0000313" key="7">
    <source>
        <dbReference type="EMBL" id="SUJ07699.1"/>
    </source>
</evidence>
<gene>
    <name evidence="7" type="ORF">NCTC11388_01794</name>
</gene>
<dbReference type="AlphaFoldDB" id="A0A380BW77"/>
<dbReference type="GO" id="GO:0005829">
    <property type="term" value="C:cytosol"/>
    <property type="evidence" value="ECO:0007669"/>
    <property type="project" value="TreeGrafter"/>
</dbReference>